<name>A0ACB7ZV43_9AGAM</name>
<feature type="non-terminal residue" evidence="1">
    <location>
        <position position="104"/>
    </location>
</feature>
<keyword evidence="2" id="KW-1185">Reference proteome</keyword>
<gene>
    <name evidence="1" type="ORF">BJ138DRAFT_978747</name>
</gene>
<evidence type="ECO:0000313" key="1">
    <source>
        <dbReference type="EMBL" id="KAH7905095.1"/>
    </source>
</evidence>
<reference evidence="1" key="1">
    <citation type="journal article" date="2021" name="New Phytol.">
        <title>Evolutionary innovations through gain and loss of genes in the ectomycorrhizal Boletales.</title>
        <authorList>
            <person name="Wu G."/>
            <person name="Miyauchi S."/>
            <person name="Morin E."/>
            <person name="Kuo A."/>
            <person name="Drula E."/>
            <person name="Varga T."/>
            <person name="Kohler A."/>
            <person name="Feng B."/>
            <person name="Cao Y."/>
            <person name="Lipzen A."/>
            <person name="Daum C."/>
            <person name="Hundley H."/>
            <person name="Pangilinan J."/>
            <person name="Johnson J."/>
            <person name="Barry K."/>
            <person name="LaButti K."/>
            <person name="Ng V."/>
            <person name="Ahrendt S."/>
            <person name="Min B."/>
            <person name="Choi I.G."/>
            <person name="Park H."/>
            <person name="Plett J.M."/>
            <person name="Magnuson J."/>
            <person name="Spatafora J.W."/>
            <person name="Nagy L.G."/>
            <person name="Henrissat B."/>
            <person name="Grigoriev I.V."/>
            <person name="Yang Z.L."/>
            <person name="Xu J."/>
            <person name="Martin F.M."/>
        </authorList>
    </citation>
    <scope>NUCLEOTIDE SEQUENCE</scope>
    <source>
        <strain evidence="1">ATCC 28755</strain>
    </source>
</reference>
<organism evidence="1 2">
    <name type="scientific">Hygrophoropsis aurantiaca</name>
    <dbReference type="NCBI Taxonomy" id="72124"/>
    <lineage>
        <taxon>Eukaryota</taxon>
        <taxon>Fungi</taxon>
        <taxon>Dikarya</taxon>
        <taxon>Basidiomycota</taxon>
        <taxon>Agaricomycotina</taxon>
        <taxon>Agaricomycetes</taxon>
        <taxon>Agaricomycetidae</taxon>
        <taxon>Boletales</taxon>
        <taxon>Coniophorineae</taxon>
        <taxon>Hygrophoropsidaceae</taxon>
        <taxon>Hygrophoropsis</taxon>
    </lineage>
</organism>
<dbReference type="Proteomes" id="UP000790377">
    <property type="component" value="Unassembled WGS sequence"/>
</dbReference>
<feature type="non-terminal residue" evidence="1">
    <location>
        <position position="1"/>
    </location>
</feature>
<protein>
    <submittedName>
        <fullName evidence="1">Uncharacterized protein</fullName>
    </submittedName>
</protein>
<evidence type="ECO:0000313" key="2">
    <source>
        <dbReference type="Proteomes" id="UP000790377"/>
    </source>
</evidence>
<proteinExistence type="predicted"/>
<comment type="caution">
    <text evidence="1">The sequence shown here is derived from an EMBL/GenBank/DDBJ whole genome shotgun (WGS) entry which is preliminary data.</text>
</comment>
<dbReference type="EMBL" id="MU268274">
    <property type="protein sequence ID" value="KAH7905095.1"/>
    <property type="molecule type" value="Genomic_DNA"/>
</dbReference>
<sequence length="104" mass="11566">VQRPFKLAVKRSQLADIVNEAVVLLQNGEEPSALRLDTTLPALRDRSLSWLVDGYCAINDPKIVKQAFALCTVDNGRFNLSFESLTSRPAIQILREVQTSNPDV</sequence>
<accession>A0ACB7ZV43</accession>